<evidence type="ECO:0000313" key="3">
    <source>
        <dbReference type="Proteomes" id="UP000886998"/>
    </source>
</evidence>
<reference evidence="2" key="1">
    <citation type="submission" date="2020-08" db="EMBL/GenBank/DDBJ databases">
        <title>Multicomponent nature underlies the extraordinary mechanical properties of spider dragline silk.</title>
        <authorList>
            <person name="Kono N."/>
            <person name="Nakamura H."/>
            <person name="Mori M."/>
            <person name="Yoshida Y."/>
            <person name="Ohtoshi R."/>
            <person name="Malay A.D."/>
            <person name="Moran D.A.P."/>
            <person name="Tomita M."/>
            <person name="Numata K."/>
            <person name="Arakawa K."/>
        </authorList>
    </citation>
    <scope>NUCLEOTIDE SEQUENCE</scope>
</reference>
<sequence>MNEAYFSLFRICTHLPSEACSHGHDPDPSSAGASAGPVHLQAGPAGAPLRAAAPLRLFAHLRDPDADRGDSLSPPEPPAAFATTRHRPVQQRHSAPHGPRGRRHQGRDSQTPRHPQGGGLPRQECSHTRGKWGHRQKHAELRPGAEGPRPPRGPGLQGSGASAARVEGPQVQRLLFRKCEMAERETLLPGAVFG</sequence>
<name>A0A8X6XZM8_9ARAC</name>
<feature type="region of interest" description="Disordered" evidence="1">
    <location>
        <begin position="20"/>
        <end position="45"/>
    </location>
</feature>
<accession>A0A8X6XZM8</accession>
<dbReference type="Proteomes" id="UP000886998">
    <property type="component" value="Unassembled WGS sequence"/>
</dbReference>
<gene>
    <name evidence="2" type="ORF">TNIN_119851</name>
</gene>
<comment type="caution">
    <text evidence="2">The sequence shown here is derived from an EMBL/GenBank/DDBJ whole genome shotgun (WGS) entry which is preliminary data.</text>
</comment>
<keyword evidence="3" id="KW-1185">Reference proteome</keyword>
<feature type="compositionally biased region" description="Basic residues" evidence="1">
    <location>
        <begin position="128"/>
        <end position="137"/>
    </location>
</feature>
<evidence type="ECO:0000313" key="2">
    <source>
        <dbReference type="EMBL" id="GFY63295.1"/>
    </source>
</evidence>
<proteinExistence type="predicted"/>
<evidence type="ECO:0000256" key="1">
    <source>
        <dbReference type="SAM" id="MobiDB-lite"/>
    </source>
</evidence>
<protein>
    <submittedName>
        <fullName evidence="2">Uncharacterized protein</fullName>
    </submittedName>
</protein>
<feature type="region of interest" description="Disordered" evidence="1">
    <location>
        <begin position="63"/>
        <end position="166"/>
    </location>
</feature>
<dbReference type="AlphaFoldDB" id="A0A8X6XZM8"/>
<organism evidence="2 3">
    <name type="scientific">Trichonephila inaurata madagascariensis</name>
    <dbReference type="NCBI Taxonomy" id="2747483"/>
    <lineage>
        <taxon>Eukaryota</taxon>
        <taxon>Metazoa</taxon>
        <taxon>Ecdysozoa</taxon>
        <taxon>Arthropoda</taxon>
        <taxon>Chelicerata</taxon>
        <taxon>Arachnida</taxon>
        <taxon>Araneae</taxon>
        <taxon>Araneomorphae</taxon>
        <taxon>Entelegynae</taxon>
        <taxon>Araneoidea</taxon>
        <taxon>Nephilidae</taxon>
        <taxon>Trichonephila</taxon>
        <taxon>Trichonephila inaurata</taxon>
    </lineage>
</organism>
<dbReference type="EMBL" id="BMAV01014704">
    <property type="protein sequence ID" value="GFY63295.1"/>
    <property type="molecule type" value="Genomic_DNA"/>
</dbReference>